<reference evidence="9" key="2">
    <citation type="submission" date="2010-04" db="EMBL/GenBank/DDBJ databases">
        <authorList>
            <person name="Buell R."/>
            <person name="Hamilton J."/>
            <person name="Hostetler J."/>
        </authorList>
    </citation>
    <scope>NUCLEOTIDE SEQUENCE [LARGE SCALE GENOMIC DNA]</scope>
    <source>
        <strain evidence="9">DAOM:BR144</strain>
    </source>
</reference>
<organism evidence="8 9">
    <name type="scientific">Globisporangium ultimum (strain ATCC 200006 / CBS 805.95 / DAOM BR144)</name>
    <name type="common">Pythium ultimum</name>
    <dbReference type="NCBI Taxonomy" id="431595"/>
    <lineage>
        <taxon>Eukaryota</taxon>
        <taxon>Sar</taxon>
        <taxon>Stramenopiles</taxon>
        <taxon>Oomycota</taxon>
        <taxon>Peronosporomycetes</taxon>
        <taxon>Pythiales</taxon>
        <taxon>Pythiaceae</taxon>
        <taxon>Globisporangium</taxon>
    </lineage>
</organism>
<protein>
    <recommendedName>
        <fullName evidence="7">Sodium/calcium exchanger membrane region domain-containing protein</fullName>
    </recommendedName>
</protein>
<reference evidence="8" key="3">
    <citation type="submission" date="2015-02" db="UniProtKB">
        <authorList>
            <consortium name="EnsemblProtists"/>
        </authorList>
    </citation>
    <scope>IDENTIFICATION</scope>
    <source>
        <strain evidence="8">DAOM BR144</strain>
    </source>
</reference>
<dbReference type="PANTHER" id="PTHR12266:SF0">
    <property type="entry name" value="MITOCHONDRIAL SODIUM_CALCIUM EXCHANGER PROTEIN"/>
    <property type="match status" value="1"/>
</dbReference>
<dbReference type="InterPro" id="IPR004837">
    <property type="entry name" value="NaCa_Exmemb"/>
</dbReference>
<dbReference type="HOGENOM" id="CLU_004979_1_2_1"/>
<comment type="subcellular location">
    <subcellularLocation>
        <location evidence="1">Membrane</location>
        <topology evidence="1">Multi-pass membrane protein</topology>
    </subcellularLocation>
</comment>
<feature type="transmembrane region" description="Helical" evidence="6">
    <location>
        <begin position="149"/>
        <end position="168"/>
    </location>
</feature>
<feature type="domain" description="Sodium/calcium exchanger membrane region" evidence="7">
    <location>
        <begin position="47"/>
        <end position="189"/>
    </location>
</feature>
<feature type="transmembrane region" description="Helical" evidence="6">
    <location>
        <begin position="482"/>
        <end position="506"/>
    </location>
</feature>
<dbReference type="OMA" id="VKQPIDM"/>
<proteinExistence type="predicted"/>
<dbReference type="EnsemblProtists" id="PYU1_T008697">
    <property type="protein sequence ID" value="PYU1_T008697"/>
    <property type="gene ID" value="PYU1_G008680"/>
</dbReference>
<accession>K3WUQ0</accession>
<evidence type="ECO:0000313" key="9">
    <source>
        <dbReference type="Proteomes" id="UP000019132"/>
    </source>
</evidence>
<feature type="transmembrane region" description="Helical" evidence="6">
    <location>
        <begin position="527"/>
        <end position="552"/>
    </location>
</feature>
<evidence type="ECO:0000256" key="3">
    <source>
        <dbReference type="ARBA" id="ARBA00022692"/>
    </source>
</evidence>
<dbReference type="EMBL" id="GL376558">
    <property type="status" value="NOT_ANNOTATED_CDS"/>
    <property type="molecule type" value="Genomic_DNA"/>
</dbReference>
<dbReference type="Proteomes" id="UP000019132">
    <property type="component" value="Unassembled WGS sequence"/>
</dbReference>
<keyword evidence="2" id="KW-0813">Transport</keyword>
<feature type="transmembrane region" description="Helical" evidence="6">
    <location>
        <begin position="596"/>
        <end position="619"/>
    </location>
</feature>
<evidence type="ECO:0000259" key="7">
    <source>
        <dbReference type="Pfam" id="PF01699"/>
    </source>
</evidence>
<feature type="transmembrane region" description="Helical" evidence="6">
    <location>
        <begin position="174"/>
        <end position="193"/>
    </location>
</feature>
<keyword evidence="4 6" id="KW-1133">Transmembrane helix</keyword>
<feature type="transmembrane region" description="Helical" evidence="6">
    <location>
        <begin position="116"/>
        <end position="137"/>
    </location>
</feature>
<dbReference type="VEuPathDB" id="FungiDB:PYU1_G008680"/>
<keyword evidence="3 6" id="KW-0812">Transmembrane</keyword>
<sequence>MERMAPDCAHGDPFAQNATLGPLQIDYLYMHYCTFAGVPLFSAVVLLLWLSALFFFLGTTADGYFSPTLASISEKLSIPYDIAGVTFLAFGNGAPDVFSAIAAYSSGVGEAGINELLGGAMFVSTVVVGCVAITSAVNVERWPFSRDVSVLLGSLVLLLLVASALDIHDTRNEAAVLLFLIAYGVYVSSVILPECLSRYRVARAQQLNQSDDMRPVAVAGGVLSAFWHALSPRAMGSEDSAPQPRQLYLFVTRQNAELTAGGKHGAYELSSPKKQPAAQFTNRVYEDHFQDDSVIESLSSPLITDEDRIEHGDALLDRSDANSLKQIGFTTGAGILQSAYWRHLRWRWSLKRRILGVFYGDDTLLVKALSVPQACIVLIRDVTIPLLDQEAWSRPLATISPITVPLFILLISGCIGDTLEIAHHGVALWQITLVCGCVAAVIVSFTTHRSHPPKSTLYSFFFLSLAFSACVCWIYAVANELMALLVAVGYITHASNSLLGLTVLSWGNSVGDLITNVSVARAGFPQMAIAGCFGGPVFNILLGLGVPMSFAYFRGQAIEFALDAHAQVSLVFLFVTLSTSYFVFRHHHFRCPPWYGKLLVVFYLVYTIINLVIAFRMFLAGEE</sequence>
<evidence type="ECO:0000313" key="8">
    <source>
        <dbReference type="EnsemblProtists" id="PYU1_T008697"/>
    </source>
</evidence>
<dbReference type="Pfam" id="PF01699">
    <property type="entry name" value="Na_Ca_ex"/>
    <property type="match status" value="2"/>
</dbReference>
<dbReference type="GO" id="GO:0016020">
    <property type="term" value="C:membrane"/>
    <property type="evidence" value="ECO:0007669"/>
    <property type="project" value="UniProtKB-SubCell"/>
</dbReference>
<dbReference type="GO" id="GO:0008324">
    <property type="term" value="F:monoatomic cation transmembrane transporter activity"/>
    <property type="evidence" value="ECO:0007669"/>
    <property type="project" value="TreeGrafter"/>
</dbReference>
<dbReference type="STRING" id="431595.K3WUQ0"/>
<evidence type="ECO:0000256" key="5">
    <source>
        <dbReference type="ARBA" id="ARBA00023136"/>
    </source>
</evidence>
<feature type="transmembrane region" description="Helical" evidence="6">
    <location>
        <begin position="457"/>
        <end position="476"/>
    </location>
</feature>
<dbReference type="InParanoid" id="K3WUQ0"/>
<reference evidence="9" key="1">
    <citation type="journal article" date="2010" name="Genome Biol.">
        <title>Genome sequence of the necrotrophic plant pathogen Pythium ultimum reveals original pathogenicity mechanisms and effector repertoire.</title>
        <authorList>
            <person name="Levesque C.A."/>
            <person name="Brouwer H."/>
            <person name="Cano L."/>
            <person name="Hamilton J.P."/>
            <person name="Holt C."/>
            <person name="Huitema E."/>
            <person name="Raffaele S."/>
            <person name="Robideau G.P."/>
            <person name="Thines M."/>
            <person name="Win J."/>
            <person name="Zerillo M.M."/>
            <person name="Beakes G.W."/>
            <person name="Boore J.L."/>
            <person name="Busam D."/>
            <person name="Dumas B."/>
            <person name="Ferriera S."/>
            <person name="Fuerstenberg S.I."/>
            <person name="Gachon C.M."/>
            <person name="Gaulin E."/>
            <person name="Govers F."/>
            <person name="Grenville-Briggs L."/>
            <person name="Horner N."/>
            <person name="Hostetler J."/>
            <person name="Jiang R.H."/>
            <person name="Johnson J."/>
            <person name="Krajaejun T."/>
            <person name="Lin H."/>
            <person name="Meijer H.J."/>
            <person name="Moore B."/>
            <person name="Morris P."/>
            <person name="Phuntmart V."/>
            <person name="Puiu D."/>
            <person name="Shetty J."/>
            <person name="Stajich J.E."/>
            <person name="Tripathy S."/>
            <person name="Wawra S."/>
            <person name="van West P."/>
            <person name="Whitty B.R."/>
            <person name="Coutinho P.M."/>
            <person name="Henrissat B."/>
            <person name="Martin F."/>
            <person name="Thomas P.D."/>
            <person name="Tyler B.M."/>
            <person name="De Vries R.P."/>
            <person name="Kamoun S."/>
            <person name="Yandell M."/>
            <person name="Tisserat N."/>
            <person name="Buell C.R."/>
        </authorList>
    </citation>
    <scope>NUCLEOTIDE SEQUENCE</scope>
    <source>
        <strain evidence="9">DAOM:BR144</strain>
    </source>
</reference>
<feature type="domain" description="Sodium/calcium exchanger membrane region" evidence="7">
    <location>
        <begin position="465"/>
        <end position="611"/>
    </location>
</feature>
<dbReference type="InterPro" id="IPR044880">
    <property type="entry name" value="NCX_ion-bd_dom_sf"/>
</dbReference>
<feature type="transmembrane region" description="Helical" evidence="6">
    <location>
        <begin position="29"/>
        <end position="57"/>
    </location>
</feature>
<dbReference type="eggNOG" id="KOG2399">
    <property type="taxonomic scope" value="Eukaryota"/>
</dbReference>
<keyword evidence="9" id="KW-1185">Reference proteome</keyword>
<evidence type="ECO:0000256" key="6">
    <source>
        <dbReference type="SAM" id="Phobius"/>
    </source>
</evidence>
<evidence type="ECO:0000256" key="2">
    <source>
        <dbReference type="ARBA" id="ARBA00022448"/>
    </source>
</evidence>
<feature type="transmembrane region" description="Helical" evidence="6">
    <location>
        <begin position="427"/>
        <end position="445"/>
    </location>
</feature>
<dbReference type="InterPro" id="IPR051359">
    <property type="entry name" value="CaCA_antiporter"/>
</dbReference>
<feature type="transmembrane region" description="Helical" evidence="6">
    <location>
        <begin position="396"/>
        <end position="415"/>
    </location>
</feature>
<name>K3WUQ0_GLOUD</name>
<feature type="transmembrane region" description="Helical" evidence="6">
    <location>
        <begin position="564"/>
        <end position="584"/>
    </location>
</feature>
<dbReference type="AlphaFoldDB" id="K3WUQ0"/>
<evidence type="ECO:0000256" key="4">
    <source>
        <dbReference type="ARBA" id="ARBA00022989"/>
    </source>
</evidence>
<evidence type="ECO:0000256" key="1">
    <source>
        <dbReference type="ARBA" id="ARBA00004141"/>
    </source>
</evidence>
<keyword evidence="5 6" id="KW-0472">Membrane</keyword>
<dbReference type="PANTHER" id="PTHR12266">
    <property type="entry name" value="NA+/CA2+ K+ INDEPENDENT EXCHANGER"/>
    <property type="match status" value="1"/>
</dbReference>
<dbReference type="Gene3D" id="1.20.1420.30">
    <property type="entry name" value="NCX, central ion-binding region"/>
    <property type="match status" value="2"/>
</dbReference>